<dbReference type="Proteomes" id="UP000000542">
    <property type="component" value="Chromosome 35"/>
</dbReference>
<feature type="region of interest" description="Disordered" evidence="2">
    <location>
        <begin position="865"/>
        <end position="886"/>
    </location>
</feature>
<keyword evidence="3" id="KW-0732">Signal</keyword>
<dbReference type="OMA" id="MFVESAQ"/>
<feature type="coiled-coil region" evidence="1">
    <location>
        <begin position="33"/>
        <end position="99"/>
    </location>
</feature>
<evidence type="ECO:0000256" key="3">
    <source>
        <dbReference type="SAM" id="SignalP"/>
    </source>
</evidence>
<dbReference type="HOGENOM" id="CLU_331663_0_0_1"/>
<organism evidence="4 5">
    <name type="scientific">Leishmania major</name>
    <dbReference type="NCBI Taxonomy" id="5664"/>
    <lineage>
        <taxon>Eukaryota</taxon>
        <taxon>Discoba</taxon>
        <taxon>Euglenozoa</taxon>
        <taxon>Kinetoplastea</taxon>
        <taxon>Metakinetoplastina</taxon>
        <taxon>Trypanosomatida</taxon>
        <taxon>Trypanosomatidae</taxon>
        <taxon>Leishmaniinae</taxon>
        <taxon>Leishmania</taxon>
    </lineage>
</organism>
<dbReference type="VEuPathDB" id="TriTrypDB:LmjF.35.0180"/>
<protein>
    <recommendedName>
        <fullName evidence="6">BRCT domain-containing protein</fullName>
    </recommendedName>
</protein>
<feature type="coiled-coil region" evidence="1">
    <location>
        <begin position="817"/>
        <end position="844"/>
    </location>
</feature>
<evidence type="ECO:0000256" key="2">
    <source>
        <dbReference type="SAM" id="MobiDB-lite"/>
    </source>
</evidence>
<reference evidence="4 5" key="2">
    <citation type="journal article" date="2011" name="Genome Res.">
        <title>Chromosome and gene copy number variation allow major structural change between species and strains of Leishmania.</title>
        <authorList>
            <person name="Rogers M.B."/>
            <person name="Hilley J.D."/>
            <person name="Dickens N.J."/>
            <person name="Wilkes J."/>
            <person name="Bates P.A."/>
            <person name="Depledge D.P."/>
            <person name="Harris D."/>
            <person name="Her Y."/>
            <person name="Herzyk P."/>
            <person name="Imamura H."/>
            <person name="Otto T.D."/>
            <person name="Sanders M."/>
            <person name="Seeger K."/>
            <person name="Dujardin J.C."/>
            <person name="Berriman M."/>
            <person name="Smith D.F."/>
            <person name="Hertz-Fowler C."/>
            <person name="Mottram J.C."/>
        </authorList>
    </citation>
    <scope>NUCLEOTIDE SEQUENCE [LARGE SCALE GENOMIC DNA]</scope>
    <source>
        <strain evidence="5">MHOM/IL/81/Friedlin</strain>
    </source>
</reference>
<evidence type="ECO:0008006" key="6">
    <source>
        <dbReference type="Google" id="ProtNLM"/>
    </source>
</evidence>
<feature type="coiled-coil region" evidence="1">
    <location>
        <begin position="128"/>
        <end position="162"/>
    </location>
</feature>
<reference evidence="4 5" key="1">
    <citation type="journal article" date="2005" name="Science">
        <title>The genome of the kinetoplastid parasite, Leishmania major.</title>
        <authorList>
            <person name="Ivens A.C."/>
            <person name="Peacock C.S."/>
            <person name="Worthey E.A."/>
            <person name="Murphy L."/>
            <person name="Aggarwal G."/>
            <person name="Berriman M."/>
            <person name="Sisk E."/>
            <person name="Rajandream M.A."/>
            <person name="Adlem E."/>
            <person name="Aert R."/>
            <person name="Anupama A."/>
            <person name="Apostolou Z."/>
            <person name="Attipoe P."/>
            <person name="Bason N."/>
            <person name="Bauser C."/>
            <person name="Beck A."/>
            <person name="Beverley S.M."/>
            <person name="Bianchettin G."/>
            <person name="Borzym K."/>
            <person name="Bothe G."/>
            <person name="Bruschi C.V."/>
            <person name="Collins M."/>
            <person name="Cadag E."/>
            <person name="Ciarloni L."/>
            <person name="Clayton C."/>
            <person name="Coulson R.M."/>
            <person name="Cronin A."/>
            <person name="Cruz A.K."/>
            <person name="Davies R.M."/>
            <person name="De Gaudenzi J."/>
            <person name="Dobson D.E."/>
            <person name="Duesterhoeft A."/>
            <person name="Fazelina G."/>
            <person name="Fosker N."/>
            <person name="Frasch A.C."/>
            <person name="Fraser A."/>
            <person name="Fuchs M."/>
            <person name="Gabel C."/>
            <person name="Goble A."/>
            <person name="Goffeau A."/>
            <person name="Harris D."/>
            <person name="Hertz-Fowler C."/>
            <person name="Hilbert H."/>
            <person name="Horn D."/>
            <person name="Huang Y."/>
            <person name="Klages S."/>
            <person name="Knights A."/>
            <person name="Kube M."/>
            <person name="Larke N."/>
            <person name="Litvin L."/>
            <person name="Lord A."/>
            <person name="Louie T."/>
            <person name="Marra M."/>
            <person name="Masuy D."/>
            <person name="Matthews K."/>
            <person name="Michaeli S."/>
            <person name="Mottram J.C."/>
            <person name="Muller-Auer S."/>
            <person name="Munden H."/>
            <person name="Nelson S."/>
            <person name="Norbertczak H."/>
            <person name="Oliver K."/>
            <person name="O'neil S."/>
            <person name="Pentony M."/>
            <person name="Pohl T.M."/>
            <person name="Price C."/>
            <person name="Purnelle B."/>
            <person name="Quail M.A."/>
            <person name="Rabbinowitsch E."/>
            <person name="Reinhardt R."/>
            <person name="Rieger M."/>
            <person name="Rinta J."/>
            <person name="Robben J."/>
            <person name="Robertson L."/>
            <person name="Ruiz J.C."/>
            <person name="Rutter S."/>
            <person name="Saunders D."/>
            <person name="Schafer M."/>
            <person name="Schein J."/>
            <person name="Schwartz D.C."/>
            <person name="Seeger K."/>
            <person name="Seyler A."/>
            <person name="Sharp S."/>
            <person name="Shin H."/>
            <person name="Sivam D."/>
            <person name="Squares R."/>
            <person name="Squares S."/>
            <person name="Tosato V."/>
            <person name="Vogt C."/>
            <person name="Volckaert G."/>
            <person name="Wambutt R."/>
            <person name="Warren T."/>
            <person name="Wedler H."/>
            <person name="Woodward J."/>
            <person name="Zhou S."/>
            <person name="Zimmermann W."/>
            <person name="Smith D.F."/>
            <person name="Blackwell J.M."/>
            <person name="Stuart K.D."/>
            <person name="Barrell B."/>
            <person name="Myler P.J."/>
        </authorList>
    </citation>
    <scope>NUCLEOTIDE SEQUENCE [LARGE SCALE GENOMIC DNA]</scope>
    <source>
        <strain evidence="5">MHOM/IL/81/Friedlin</strain>
    </source>
</reference>
<accession>E9AEJ5</accession>
<gene>
    <name evidence="4" type="ORF">LMJF_35_0180</name>
</gene>
<dbReference type="EMBL" id="FR796431">
    <property type="protein sequence ID" value="CBZ12648.1"/>
    <property type="molecule type" value="Genomic_DNA"/>
</dbReference>
<sequence>MKSAVTLVFLTEFFFVAVDRKDTGMSEKQDRINDVLAQRIKQLEGELRNAQHDLSSALGQKERAEEEKKMLKDEAFDVVEQWSAENTELRRKLAVMEKESAADKATLRNRDEIVACLKEELDVAQQLTAQYFTQIEDQQEKHRNLEQQNAQLIESLAASRSDLASSAQRVADYERLVAKFEGELKAALASRKKDTEALDHLRSSLAQATAENQALRNAGENVSSSMEKLLERVAKLKEENESLRQNCDQLLSANDELTRQLHRDCQERRQLSDELGSLSARVAASESEAQQLRQKCERTEKQLAASDSALQDSQTAAEQQLQLIQTLESDVLELKDREMTMGKALCDLQAELLRLHQQLDETSQQKEDLQTEFTAVKESYATALMELDNHKRASSKALAAMQSEFAAFKSDSTERCMLAEQNCSSAWLSVQELTDALRAQQLSELAQREQISRSSILLNQQASIGGALEQRFHAVLVELSDCCRALERAEERIRQNKLNAAKTAEQISALSNRCRTSEQTVSEQRKALSLLESQLSQGAVRLNEIILERDTFAKDNAWLRDQVESMRQELGELDELLNSNLNEMREENERLQLENNSMRHDIAAANHKEQEAALRITALQVSVSDLESELRAQTKTLEITEAELQALKAQVENLSTSLDFSKRRCEELEVVRTEADKSNAALILQAAQLQERLGSQESKLSLILSEKRKESESLKRKLNAYVEKCEKCEQLLHAEIKARKEVESASAAAKEHNGKLRSALDELKTRCASDASTLKELLAERDNLIRDREIIVGKYNRLHDAFRNVRREAHSKVADELKRVMELAMSQETELQTLRKQNSTLKKSISMFVESAQPKAEAVFMERLNLTEGPLRHPKKRSTASTTEQQ</sequence>
<dbReference type="InParanoid" id="E9AEJ5"/>
<keyword evidence="1" id="KW-0175">Coiled coil</keyword>
<feature type="coiled-coil region" evidence="1">
    <location>
        <begin position="198"/>
        <end position="379"/>
    </location>
</feature>
<evidence type="ECO:0000313" key="4">
    <source>
        <dbReference type="EMBL" id="CBZ12648.1"/>
    </source>
</evidence>
<dbReference type="VEuPathDB" id="TriTrypDB:LMJFC_350007100"/>
<dbReference type="RefSeq" id="XP_003722415.1">
    <property type="nucleotide sequence ID" value="XM_003722367.1"/>
</dbReference>
<evidence type="ECO:0000313" key="5">
    <source>
        <dbReference type="Proteomes" id="UP000000542"/>
    </source>
</evidence>
<dbReference type="AlphaFoldDB" id="E9AEJ5"/>
<proteinExistence type="predicted"/>
<keyword evidence="5" id="KW-1185">Reference proteome</keyword>
<evidence type="ECO:0000256" key="1">
    <source>
        <dbReference type="SAM" id="Coils"/>
    </source>
</evidence>
<dbReference type="KEGG" id="lma:LMJF_35_0180"/>
<name>E9AEJ5_LEIMA</name>
<feature type="signal peptide" evidence="3">
    <location>
        <begin position="1"/>
        <end position="20"/>
    </location>
</feature>
<dbReference type="GeneID" id="12982200"/>
<dbReference type="VEuPathDB" id="TriTrypDB:LMJLV39_350006800"/>
<dbReference type="VEuPathDB" id="TriTrypDB:LMJSD75_350006900"/>
<feature type="chain" id="PRO_5003232641" description="BRCT domain-containing protein" evidence="3">
    <location>
        <begin position="21"/>
        <end position="886"/>
    </location>
</feature>
<feature type="coiled-coil region" evidence="1">
    <location>
        <begin position="563"/>
        <end position="731"/>
    </location>
</feature>
<dbReference type="eggNOG" id="ENOG502RXH9">
    <property type="taxonomic scope" value="Eukaryota"/>
</dbReference>